<keyword evidence="3" id="KW-1185">Reference proteome</keyword>
<evidence type="ECO:0000313" key="2">
    <source>
        <dbReference type="EMBL" id="MBC8568943.1"/>
    </source>
</evidence>
<dbReference type="PANTHER" id="PTHR34297">
    <property type="entry name" value="HYPOTHETICAL CYTOSOLIC PROTEIN-RELATED"/>
    <property type="match status" value="1"/>
</dbReference>
<evidence type="ECO:0000313" key="3">
    <source>
        <dbReference type="Proteomes" id="UP000610862"/>
    </source>
</evidence>
<evidence type="ECO:0000256" key="1">
    <source>
        <dbReference type="ARBA" id="ARBA00005721"/>
    </source>
</evidence>
<gene>
    <name evidence="2" type="ORF">H8692_09260</name>
</gene>
<organism evidence="2 3">
    <name type="scientific">Lentihominibacter hominis</name>
    <dbReference type="NCBI Taxonomy" id="2763645"/>
    <lineage>
        <taxon>Bacteria</taxon>
        <taxon>Bacillati</taxon>
        <taxon>Bacillota</taxon>
        <taxon>Clostridia</taxon>
        <taxon>Peptostreptococcales</taxon>
        <taxon>Anaerovoracaceae</taxon>
        <taxon>Lentihominibacter</taxon>
    </lineage>
</organism>
<comment type="similarity">
    <text evidence="1">Belongs to the asp23 family.</text>
</comment>
<dbReference type="AlphaFoldDB" id="A0A926E9J5"/>
<accession>A0A926E9J5</accession>
<dbReference type="InterPro" id="IPR005531">
    <property type="entry name" value="Asp23"/>
</dbReference>
<name>A0A926E9J5_9FIRM</name>
<sequence length="127" mass="13754">MGTNKINGEYGIRISDEVIAVCAVNATLKTEGVAGMSGGIPNALSRNFLGKELLAKGIKVSQTDEGVEVDVYITVKYHAKIPAVAWDIQENVKKEIQSMTELDVTAVNIHVQGVKIPSEDKKQNDEK</sequence>
<protein>
    <submittedName>
        <fullName evidence="2">Asp23/Gls24 family envelope stress response protein</fullName>
    </submittedName>
</protein>
<dbReference type="EMBL" id="JACRTA010000003">
    <property type="protein sequence ID" value="MBC8568943.1"/>
    <property type="molecule type" value="Genomic_DNA"/>
</dbReference>
<dbReference type="RefSeq" id="WP_177270245.1">
    <property type="nucleotide sequence ID" value="NZ_JACRTA010000003.1"/>
</dbReference>
<dbReference type="Proteomes" id="UP000610862">
    <property type="component" value="Unassembled WGS sequence"/>
</dbReference>
<proteinExistence type="inferred from homology"/>
<dbReference type="Pfam" id="PF03780">
    <property type="entry name" value="Asp23"/>
    <property type="match status" value="1"/>
</dbReference>
<comment type="caution">
    <text evidence="2">The sequence shown here is derived from an EMBL/GenBank/DDBJ whole genome shotgun (WGS) entry which is preliminary data.</text>
</comment>
<reference evidence="2" key="1">
    <citation type="submission" date="2020-08" db="EMBL/GenBank/DDBJ databases">
        <title>Genome public.</title>
        <authorList>
            <person name="Liu C."/>
            <person name="Sun Q."/>
        </authorList>
    </citation>
    <scope>NUCLEOTIDE SEQUENCE</scope>
    <source>
        <strain evidence="2">NSJ-24</strain>
    </source>
</reference>